<comment type="function">
    <text evidence="9 10">This protein specifically catalyzes the removal of signal peptides from prolipoproteins.</text>
</comment>
<dbReference type="RefSeq" id="WP_382392074.1">
    <property type="nucleotide sequence ID" value="NZ_JBHUNA010000009.1"/>
</dbReference>
<evidence type="ECO:0000256" key="7">
    <source>
        <dbReference type="ARBA" id="ARBA00022989"/>
    </source>
</evidence>
<feature type="active site" evidence="9">
    <location>
        <position position="112"/>
    </location>
</feature>
<keyword evidence="3 9" id="KW-0645">Protease</keyword>
<evidence type="ECO:0000256" key="9">
    <source>
        <dbReference type="HAMAP-Rule" id="MF_00161"/>
    </source>
</evidence>
<dbReference type="PANTHER" id="PTHR33695">
    <property type="entry name" value="LIPOPROTEIN SIGNAL PEPTIDASE"/>
    <property type="match status" value="1"/>
</dbReference>
<evidence type="ECO:0000256" key="11">
    <source>
        <dbReference type="RuleBase" id="RU004181"/>
    </source>
</evidence>
<evidence type="ECO:0000256" key="1">
    <source>
        <dbReference type="ARBA" id="ARBA00006139"/>
    </source>
</evidence>
<evidence type="ECO:0000256" key="2">
    <source>
        <dbReference type="ARBA" id="ARBA00022475"/>
    </source>
</evidence>
<gene>
    <name evidence="9 12" type="primary">lspA</name>
    <name evidence="12" type="ORF">ACFSUO_05995</name>
</gene>
<dbReference type="PRINTS" id="PR00781">
    <property type="entry name" value="LIPOSIGPTASE"/>
</dbReference>
<keyword evidence="6 9" id="KW-0378">Hydrolase</keyword>
<organism evidence="12 13">
    <name type="scientific">Lentibacillus juripiscarius</name>
    <dbReference type="NCBI Taxonomy" id="257446"/>
    <lineage>
        <taxon>Bacteria</taxon>
        <taxon>Bacillati</taxon>
        <taxon>Bacillota</taxon>
        <taxon>Bacilli</taxon>
        <taxon>Bacillales</taxon>
        <taxon>Bacillaceae</taxon>
        <taxon>Lentibacillus</taxon>
    </lineage>
</organism>
<dbReference type="PROSITE" id="PS00855">
    <property type="entry name" value="SPASE_II"/>
    <property type="match status" value="1"/>
</dbReference>
<dbReference type="HAMAP" id="MF_00161">
    <property type="entry name" value="LspA"/>
    <property type="match status" value="1"/>
</dbReference>
<dbReference type="Pfam" id="PF01252">
    <property type="entry name" value="Peptidase_A8"/>
    <property type="match status" value="1"/>
</dbReference>
<keyword evidence="8 9" id="KW-0472">Membrane</keyword>
<evidence type="ECO:0000256" key="6">
    <source>
        <dbReference type="ARBA" id="ARBA00022801"/>
    </source>
</evidence>
<dbReference type="GO" id="GO:0004190">
    <property type="term" value="F:aspartic-type endopeptidase activity"/>
    <property type="evidence" value="ECO:0007669"/>
    <property type="project" value="UniProtKB-EC"/>
</dbReference>
<comment type="subcellular location">
    <subcellularLocation>
        <location evidence="9">Cell membrane</location>
        <topology evidence="9">Multi-pass membrane protein</topology>
    </subcellularLocation>
</comment>
<comment type="caution">
    <text evidence="9">Lacks conserved residue(s) required for the propagation of feature annotation.</text>
</comment>
<dbReference type="EC" id="3.4.23.36" evidence="9"/>
<dbReference type="NCBIfam" id="TIGR00077">
    <property type="entry name" value="lspA"/>
    <property type="match status" value="1"/>
</dbReference>
<evidence type="ECO:0000256" key="10">
    <source>
        <dbReference type="RuleBase" id="RU000594"/>
    </source>
</evidence>
<keyword evidence="13" id="KW-1185">Reference proteome</keyword>
<comment type="pathway">
    <text evidence="9">Protein modification; lipoprotein biosynthesis (signal peptide cleavage).</text>
</comment>
<comment type="similarity">
    <text evidence="1 9 11">Belongs to the peptidase A8 family.</text>
</comment>
<evidence type="ECO:0000256" key="4">
    <source>
        <dbReference type="ARBA" id="ARBA00022692"/>
    </source>
</evidence>
<evidence type="ECO:0000256" key="8">
    <source>
        <dbReference type="ARBA" id="ARBA00023136"/>
    </source>
</evidence>
<comment type="caution">
    <text evidence="12">The sequence shown here is derived from an EMBL/GenBank/DDBJ whole genome shotgun (WGS) entry which is preliminary data.</text>
</comment>
<evidence type="ECO:0000256" key="3">
    <source>
        <dbReference type="ARBA" id="ARBA00022670"/>
    </source>
</evidence>
<feature type="transmembrane region" description="Helical" evidence="9">
    <location>
        <begin position="59"/>
        <end position="76"/>
    </location>
</feature>
<comment type="catalytic activity">
    <reaction evidence="9 10">
        <text>Release of signal peptides from bacterial membrane prolipoproteins. Hydrolyzes -Xaa-Yaa-Zaa-|-(S,diacylglyceryl)Cys-, in which Xaa is hydrophobic (preferably Leu), and Yaa (Ala or Ser) and Zaa (Gly or Ala) have small, neutral side chains.</text>
        <dbReference type="EC" id="3.4.23.36"/>
    </reaction>
</comment>
<keyword evidence="5 9" id="KW-0064">Aspartyl protease</keyword>
<sequence>MYLYYIVALVVIALDQLTKWVVAQTMELGEQITVIGNFFYLTSHRNSGAAWGILQGKMMFFYIVTVIVIAGIIYYMQKYARESKLLAVALSLILGGAIGNFIDRLFRKEVVDFFDFIIFGYDYPIFNIADSALVVGVILVIITTIMDERKEKRQNDKSAHGNGNRA</sequence>
<keyword evidence="4 9" id="KW-0812">Transmembrane</keyword>
<evidence type="ECO:0000313" key="13">
    <source>
        <dbReference type="Proteomes" id="UP001597502"/>
    </source>
</evidence>
<name>A0ABW5V7A5_9BACI</name>
<proteinExistence type="inferred from homology"/>
<dbReference type="InterPro" id="IPR001872">
    <property type="entry name" value="Peptidase_A8"/>
</dbReference>
<keyword evidence="2 9" id="KW-1003">Cell membrane</keyword>
<feature type="active site" evidence="9">
    <location>
        <position position="130"/>
    </location>
</feature>
<evidence type="ECO:0000313" key="12">
    <source>
        <dbReference type="EMBL" id="MFD2760522.1"/>
    </source>
</evidence>
<dbReference type="EMBL" id="JBHUNA010000009">
    <property type="protein sequence ID" value="MFD2760522.1"/>
    <property type="molecule type" value="Genomic_DNA"/>
</dbReference>
<protein>
    <recommendedName>
        <fullName evidence="9">Lipoprotein signal peptidase</fullName>
        <ecNumber evidence="9">3.4.23.36</ecNumber>
    </recommendedName>
    <alternativeName>
        <fullName evidence="9">Prolipoprotein signal peptidase</fullName>
    </alternativeName>
    <alternativeName>
        <fullName evidence="9">Signal peptidase II</fullName>
        <shortName evidence="9">SPase II</shortName>
    </alternativeName>
</protein>
<feature type="transmembrane region" description="Helical" evidence="9">
    <location>
        <begin position="123"/>
        <end position="145"/>
    </location>
</feature>
<evidence type="ECO:0000256" key="5">
    <source>
        <dbReference type="ARBA" id="ARBA00022750"/>
    </source>
</evidence>
<keyword evidence="7 9" id="KW-1133">Transmembrane helix</keyword>
<dbReference type="PANTHER" id="PTHR33695:SF1">
    <property type="entry name" value="LIPOPROTEIN SIGNAL PEPTIDASE"/>
    <property type="match status" value="1"/>
</dbReference>
<reference evidence="13" key="1">
    <citation type="journal article" date="2019" name="Int. J. Syst. Evol. Microbiol.">
        <title>The Global Catalogue of Microorganisms (GCM) 10K type strain sequencing project: providing services to taxonomists for standard genome sequencing and annotation.</title>
        <authorList>
            <consortium name="The Broad Institute Genomics Platform"/>
            <consortium name="The Broad Institute Genome Sequencing Center for Infectious Disease"/>
            <person name="Wu L."/>
            <person name="Ma J."/>
        </authorList>
    </citation>
    <scope>NUCLEOTIDE SEQUENCE [LARGE SCALE GENOMIC DNA]</scope>
    <source>
        <strain evidence="13">TISTR 1535</strain>
    </source>
</reference>
<dbReference type="Proteomes" id="UP001597502">
    <property type="component" value="Unassembled WGS sequence"/>
</dbReference>
<feature type="transmembrane region" description="Helical" evidence="9">
    <location>
        <begin position="85"/>
        <end position="103"/>
    </location>
</feature>
<accession>A0ABW5V7A5</accession>